<dbReference type="PANTHER" id="PTHR47947:SF62">
    <property type="entry name" value="CYTOCHROME P450, FAMILY 81, SUBFAMILY D, POLYPEPTIDE 5"/>
    <property type="match status" value="1"/>
</dbReference>
<dbReference type="Pfam" id="PF00067">
    <property type="entry name" value="p450"/>
    <property type="match status" value="1"/>
</dbReference>
<evidence type="ECO:0000313" key="13">
    <source>
        <dbReference type="Proteomes" id="UP001174677"/>
    </source>
</evidence>
<protein>
    <recommendedName>
        <fullName evidence="14">Cytochrome P450</fullName>
    </recommendedName>
</protein>
<reference evidence="12" key="1">
    <citation type="journal article" date="2023" name="Plant Biotechnol. J.">
        <title>Chromosome-level wild Hevea brasiliensis genome provides new tools for genomic-assisted breeding and valuable loci to elevate rubber yield.</title>
        <authorList>
            <person name="Cheng H."/>
            <person name="Song X."/>
            <person name="Hu Y."/>
            <person name="Wu T."/>
            <person name="Yang Q."/>
            <person name="An Z."/>
            <person name="Feng S."/>
            <person name="Deng Z."/>
            <person name="Wu W."/>
            <person name="Zeng X."/>
            <person name="Tu M."/>
            <person name="Wang X."/>
            <person name="Huang H."/>
        </authorList>
    </citation>
    <scope>NUCLEOTIDE SEQUENCE</scope>
    <source>
        <strain evidence="12">MT/VB/25A 57/8</strain>
    </source>
</reference>
<evidence type="ECO:0000256" key="5">
    <source>
        <dbReference type="ARBA" id="ARBA00022723"/>
    </source>
</evidence>
<keyword evidence="9" id="KW-0503">Monooxygenase</keyword>
<dbReference type="Gene3D" id="1.10.630.10">
    <property type="entry name" value="Cytochrome P450"/>
    <property type="match status" value="1"/>
</dbReference>
<keyword evidence="13" id="KW-1185">Reference proteome</keyword>
<dbReference type="PRINTS" id="PR00463">
    <property type="entry name" value="EP450I"/>
</dbReference>
<evidence type="ECO:0000256" key="3">
    <source>
        <dbReference type="ARBA" id="ARBA00022617"/>
    </source>
</evidence>
<dbReference type="SUPFAM" id="SSF48264">
    <property type="entry name" value="Cytochrome P450"/>
    <property type="match status" value="1"/>
</dbReference>
<evidence type="ECO:0000256" key="8">
    <source>
        <dbReference type="ARBA" id="ARBA00023004"/>
    </source>
</evidence>
<keyword evidence="4 11" id="KW-0812">Transmembrane</keyword>
<evidence type="ECO:0000256" key="6">
    <source>
        <dbReference type="ARBA" id="ARBA00022989"/>
    </source>
</evidence>
<gene>
    <name evidence="12" type="ORF">P3X46_000453</name>
</gene>
<dbReference type="PANTHER" id="PTHR47947">
    <property type="entry name" value="CYTOCHROME P450 82C3-RELATED"/>
    <property type="match status" value="1"/>
</dbReference>
<evidence type="ECO:0000256" key="1">
    <source>
        <dbReference type="ARBA" id="ARBA00004167"/>
    </source>
</evidence>
<keyword evidence="10 11" id="KW-0472">Membrane</keyword>
<comment type="subcellular location">
    <subcellularLocation>
        <location evidence="1">Membrane</location>
        <topology evidence="1">Single-pass membrane protein</topology>
    </subcellularLocation>
</comment>
<evidence type="ECO:0000256" key="4">
    <source>
        <dbReference type="ARBA" id="ARBA00022692"/>
    </source>
</evidence>
<comment type="similarity">
    <text evidence="2">Belongs to the cytochrome P450 family.</text>
</comment>
<dbReference type="Proteomes" id="UP001174677">
    <property type="component" value="Chromosome 1"/>
</dbReference>
<accession>A0ABQ9N9N1</accession>
<comment type="caution">
    <text evidence="12">The sequence shown here is derived from an EMBL/GenBank/DDBJ whole genome shotgun (WGS) entry which is preliminary data.</text>
</comment>
<sequence>MEEAILYIIVCTFFLISAMKLILQTRKQQKKLPPSPPSLPIIGHLHLLKPPINQTLHHLSQKYGPIISLRFGSRPVLVVSSPSAVEECFTKNDIIFANRPEFSIGRYVNYNSTTLVAASYGDNWRNLRRISTVEILSSNRLNQFRSIRRDEVSTLLHWLHKVSCQGFAKVELRSMFFDLTTNIIMRMAAGKRYYGEDVKESAVEEGRKFREILQEFVECSELTHLEDLFPILKWVDYDGFVRKLVRLGQKVDCFMQGLIDEHKIDKDRNTMINHLLSMQESQPQYDTDEIIKGLILASF</sequence>
<dbReference type="InterPro" id="IPR001128">
    <property type="entry name" value="Cyt_P450"/>
</dbReference>
<evidence type="ECO:0000256" key="2">
    <source>
        <dbReference type="ARBA" id="ARBA00010617"/>
    </source>
</evidence>
<evidence type="ECO:0000256" key="9">
    <source>
        <dbReference type="ARBA" id="ARBA00023033"/>
    </source>
</evidence>
<evidence type="ECO:0000256" key="7">
    <source>
        <dbReference type="ARBA" id="ARBA00023002"/>
    </source>
</evidence>
<evidence type="ECO:0008006" key="14">
    <source>
        <dbReference type="Google" id="ProtNLM"/>
    </source>
</evidence>
<evidence type="ECO:0000313" key="12">
    <source>
        <dbReference type="EMBL" id="KAJ9189122.1"/>
    </source>
</evidence>
<keyword evidence="3" id="KW-0349">Heme</keyword>
<dbReference type="InterPro" id="IPR050651">
    <property type="entry name" value="Plant_Cytochrome_P450_Monoox"/>
</dbReference>
<dbReference type="EMBL" id="JARPOI010000001">
    <property type="protein sequence ID" value="KAJ9189122.1"/>
    <property type="molecule type" value="Genomic_DNA"/>
</dbReference>
<organism evidence="12 13">
    <name type="scientific">Hevea brasiliensis</name>
    <name type="common">Para rubber tree</name>
    <name type="synonym">Siphonia brasiliensis</name>
    <dbReference type="NCBI Taxonomy" id="3981"/>
    <lineage>
        <taxon>Eukaryota</taxon>
        <taxon>Viridiplantae</taxon>
        <taxon>Streptophyta</taxon>
        <taxon>Embryophyta</taxon>
        <taxon>Tracheophyta</taxon>
        <taxon>Spermatophyta</taxon>
        <taxon>Magnoliopsida</taxon>
        <taxon>eudicotyledons</taxon>
        <taxon>Gunneridae</taxon>
        <taxon>Pentapetalae</taxon>
        <taxon>rosids</taxon>
        <taxon>fabids</taxon>
        <taxon>Malpighiales</taxon>
        <taxon>Euphorbiaceae</taxon>
        <taxon>Crotonoideae</taxon>
        <taxon>Micrandreae</taxon>
        <taxon>Hevea</taxon>
    </lineage>
</organism>
<keyword evidence="8" id="KW-0408">Iron</keyword>
<keyword evidence="5" id="KW-0479">Metal-binding</keyword>
<dbReference type="InterPro" id="IPR036396">
    <property type="entry name" value="Cyt_P450_sf"/>
</dbReference>
<dbReference type="InterPro" id="IPR002401">
    <property type="entry name" value="Cyt_P450_E_grp-I"/>
</dbReference>
<keyword evidence="6 11" id="KW-1133">Transmembrane helix</keyword>
<proteinExistence type="inferred from homology"/>
<keyword evidence="7" id="KW-0560">Oxidoreductase</keyword>
<feature type="transmembrane region" description="Helical" evidence="11">
    <location>
        <begin position="6"/>
        <end position="23"/>
    </location>
</feature>
<evidence type="ECO:0000256" key="10">
    <source>
        <dbReference type="ARBA" id="ARBA00023136"/>
    </source>
</evidence>
<name>A0ABQ9N9N1_HEVBR</name>
<evidence type="ECO:0000256" key="11">
    <source>
        <dbReference type="SAM" id="Phobius"/>
    </source>
</evidence>